<feature type="region of interest" description="Disordered" evidence="1">
    <location>
        <begin position="197"/>
        <end position="571"/>
    </location>
</feature>
<evidence type="ECO:0000313" key="3">
    <source>
        <dbReference type="EMBL" id="CAF3012341.1"/>
    </source>
</evidence>
<feature type="compositionally biased region" description="Basic and acidic residues" evidence="1">
    <location>
        <begin position="698"/>
        <end position="718"/>
    </location>
</feature>
<feature type="transmembrane region" description="Helical" evidence="2">
    <location>
        <begin position="48"/>
        <end position="68"/>
    </location>
</feature>
<sequence length="824" mass="91645">MKDKKRRIEEKKNAVCVMFCKLHTERHADRERQTIIQRYSDTIIETRFFSPFLFLFLLECLLMLHPRIDSSFSSKCLQGNHSVSSLGCARQKKSRLYGSVLVSRVKMNSAAEASSEPLSHSAPTTTSNAAISNPNKDMSQNGSNAIPPLRKDPPRPTVGPPRPTTANVAPILPPKPMQSKIKPFGFSTPPLSKVILSNSTSDSAPKQLTDSSLKQDAACPMTPPVPAEQPVKASPPPPPPTHSKPSESPLPDKKECKSNFIEKNPDKKTEKKQEEVKLPESSSLKSVQKEEEKAPAKFKEILSQDSTKKLDSSKTSEAIVKACESPKKVEPKKVAEPPRQDVKTKVVIDPKTEGNNKKAFESSKSVQKTDKSNTHILSAAKTLGSTKQSEGVKKSELSTAPKILDSSKTPLTGFTKKMESPHKQSLNAKGGGGADSIKSVISKESAQSLGKTKADITNDDTKASSKLDSSQSPSKDSSSEAQSSPPLKLPDLKPKIAVKRKRASLVSQKSKEPTTPLRESKRSRVQVIQFQSPNPEFQQIIKSLKGGNNKEKPPPKPEATITPVKKSPTSDKYSDAVFFKGEHLAVRNAEGSFYICQAIQNIFRHSKKISIQWLSEAPDENPNKDVYMPEYYDKTDFETILTSVEMEKLDKKRFRLTKMEETRIKNILKKSVEKEEGTLEPNEVDISEDNPDGLDISLYKDEDQLKELERKKKDEEKKKNKVVQKTPRPKTSTCKSFLNKKSEAIKKTNGSAKKSNSKSPKKRKKVIDEDEEDDEDYEVMPTPKKRRAAEPEKDKDEVVSNAKIESDPKLPSRARRRVVDSSKS</sequence>
<dbReference type="Proteomes" id="UP000675881">
    <property type="component" value="Chromosome 8"/>
</dbReference>
<feature type="compositionally biased region" description="Basic and acidic residues" evidence="1">
    <location>
        <begin position="263"/>
        <end position="278"/>
    </location>
</feature>
<feature type="compositionally biased region" description="Polar residues" evidence="1">
    <location>
        <begin position="197"/>
        <end position="214"/>
    </location>
</feature>
<keyword evidence="2" id="KW-0472">Membrane</keyword>
<feature type="compositionally biased region" description="Basic and acidic residues" evidence="1">
    <location>
        <begin position="287"/>
        <end position="314"/>
    </location>
</feature>
<accession>A0A7R8HDJ8</accession>
<feature type="compositionally biased region" description="Basic and acidic residues" evidence="1">
    <location>
        <begin position="452"/>
        <end position="465"/>
    </location>
</feature>
<name>A0A7R8HDJ8_LEPSM</name>
<dbReference type="OrthoDB" id="2017365at2759"/>
<feature type="compositionally biased region" description="Acidic residues" evidence="1">
    <location>
        <begin position="682"/>
        <end position="692"/>
    </location>
</feature>
<keyword evidence="4" id="KW-1185">Reference proteome</keyword>
<feature type="compositionally biased region" description="Polar residues" evidence="1">
    <location>
        <begin position="526"/>
        <end position="541"/>
    </location>
</feature>
<organism evidence="3 4">
    <name type="scientific">Lepeophtheirus salmonis</name>
    <name type="common">Salmon louse</name>
    <name type="synonym">Caligus salmonis</name>
    <dbReference type="NCBI Taxonomy" id="72036"/>
    <lineage>
        <taxon>Eukaryota</taxon>
        <taxon>Metazoa</taxon>
        <taxon>Ecdysozoa</taxon>
        <taxon>Arthropoda</taxon>
        <taxon>Crustacea</taxon>
        <taxon>Multicrustacea</taxon>
        <taxon>Hexanauplia</taxon>
        <taxon>Copepoda</taxon>
        <taxon>Siphonostomatoida</taxon>
        <taxon>Caligidae</taxon>
        <taxon>Lepeophtheirus</taxon>
    </lineage>
</organism>
<keyword evidence="2" id="KW-1133">Transmembrane helix</keyword>
<feature type="compositionally biased region" description="Pro residues" evidence="1">
    <location>
        <begin position="221"/>
        <end position="242"/>
    </location>
</feature>
<evidence type="ECO:0000256" key="1">
    <source>
        <dbReference type="SAM" id="MobiDB-lite"/>
    </source>
</evidence>
<protein>
    <submittedName>
        <fullName evidence="3">(salmon louse) hypothetical protein</fullName>
    </submittedName>
</protein>
<dbReference type="EMBL" id="HG994587">
    <property type="protein sequence ID" value="CAF3012341.1"/>
    <property type="molecule type" value="Genomic_DNA"/>
</dbReference>
<feature type="region of interest" description="Disordered" evidence="1">
    <location>
        <begin position="111"/>
        <end position="185"/>
    </location>
</feature>
<feature type="compositionally biased region" description="Basic and acidic residues" evidence="1">
    <location>
        <begin position="788"/>
        <end position="810"/>
    </location>
</feature>
<evidence type="ECO:0000313" key="4">
    <source>
        <dbReference type="Proteomes" id="UP000675881"/>
    </source>
</evidence>
<feature type="compositionally biased region" description="Basic residues" evidence="1">
    <location>
        <begin position="755"/>
        <end position="765"/>
    </location>
</feature>
<feature type="compositionally biased region" description="Low complexity" evidence="1">
    <location>
        <begin position="466"/>
        <end position="486"/>
    </location>
</feature>
<feature type="compositionally biased region" description="Polar residues" evidence="1">
    <location>
        <begin position="116"/>
        <end position="144"/>
    </location>
</feature>
<evidence type="ECO:0000256" key="2">
    <source>
        <dbReference type="SAM" id="Phobius"/>
    </source>
</evidence>
<keyword evidence="2" id="KW-0812">Transmembrane</keyword>
<proteinExistence type="predicted"/>
<dbReference type="AlphaFoldDB" id="A0A7R8HDJ8"/>
<feature type="compositionally biased region" description="Acidic residues" evidence="1">
    <location>
        <begin position="768"/>
        <end position="778"/>
    </location>
</feature>
<reference evidence="3" key="1">
    <citation type="submission" date="2021-02" db="EMBL/GenBank/DDBJ databases">
        <authorList>
            <person name="Bekaert M."/>
        </authorList>
    </citation>
    <scope>NUCLEOTIDE SEQUENCE</scope>
    <source>
        <strain evidence="3">IoA-00</strain>
    </source>
</reference>
<gene>
    <name evidence="3" type="ORF">LSAA_14391</name>
</gene>
<feature type="region of interest" description="Disordered" evidence="1">
    <location>
        <begin position="673"/>
        <end position="824"/>
    </location>
</feature>
<feature type="compositionally biased region" description="Basic and acidic residues" evidence="1">
    <location>
        <begin position="324"/>
        <end position="373"/>
    </location>
</feature>